<name>A0A9P0ZMF8_CUSEU</name>
<sequence length="184" mass="19720">MPQRGAVCNGVIDGAPNEDSVGDLRHLDGDQRLEMALIANRPVKGEELPDHFRDVVGAKNVTHPNAGVDCLDKVNPCVVAGDVNVSVRIGDEPAGERREVSQGLGKRFLERGDEIGDGKWGASEKAALLNVVGGEHGKIGKGKLQVRQGRFFGGENGAFVECGGRRHGGGHYCLIQFWVILDFL</sequence>
<organism evidence="1 2">
    <name type="scientific">Cuscuta europaea</name>
    <name type="common">European dodder</name>
    <dbReference type="NCBI Taxonomy" id="41803"/>
    <lineage>
        <taxon>Eukaryota</taxon>
        <taxon>Viridiplantae</taxon>
        <taxon>Streptophyta</taxon>
        <taxon>Embryophyta</taxon>
        <taxon>Tracheophyta</taxon>
        <taxon>Spermatophyta</taxon>
        <taxon>Magnoliopsida</taxon>
        <taxon>eudicotyledons</taxon>
        <taxon>Gunneridae</taxon>
        <taxon>Pentapetalae</taxon>
        <taxon>asterids</taxon>
        <taxon>lamiids</taxon>
        <taxon>Solanales</taxon>
        <taxon>Convolvulaceae</taxon>
        <taxon>Cuscuteae</taxon>
        <taxon>Cuscuta</taxon>
        <taxon>Cuscuta subgen. Cuscuta</taxon>
    </lineage>
</organism>
<proteinExistence type="predicted"/>
<dbReference type="Proteomes" id="UP001152484">
    <property type="component" value="Unassembled WGS sequence"/>
</dbReference>
<reference evidence="1" key="1">
    <citation type="submission" date="2022-07" db="EMBL/GenBank/DDBJ databases">
        <authorList>
            <person name="Macas J."/>
            <person name="Novak P."/>
            <person name="Neumann P."/>
        </authorList>
    </citation>
    <scope>NUCLEOTIDE SEQUENCE</scope>
</reference>
<protein>
    <submittedName>
        <fullName evidence="1">Uncharacterized protein</fullName>
    </submittedName>
</protein>
<accession>A0A9P0ZMF8</accession>
<dbReference type="EMBL" id="CAMAPE010000051">
    <property type="protein sequence ID" value="CAH9108014.1"/>
    <property type="molecule type" value="Genomic_DNA"/>
</dbReference>
<comment type="caution">
    <text evidence="1">The sequence shown here is derived from an EMBL/GenBank/DDBJ whole genome shotgun (WGS) entry which is preliminary data.</text>
</comment>
<keyword evidence="2" id="KW-1185">Reference proteome</keyword>
<evidence type="ECO:0000313" key="1">
    <source>
        <dbReference type="EMBL" id="CAH9108014.1"/>
    </source>
</evidence>
<gene>
    <name evidence="1" type="ORF">CEURO_LOCUS17936</name>
</gene>
<dbReference type="AlphaFoldDB" id="A0A9P0ZMF8"/>
<dbReference type="OrthoDB" id="1315081at2759"/>
<evidence type="ECO:0000313" key="2">
    <source>
        <dbReference type="Proteomes" id="UP001152484"/>
    </source>
</evidence>